<name>I3C6S3_9FLAO</name>
<feature type="transmembrane region" description="Helical" evidence="1">
    <location>
        <begin position="94"/>
        <end position="114"/>
    </location>
</feature>
<dbReference type="EMBL" id="JH651379">
    <property type="protein sequence ID" value="EIJ39316.1"/>
    <property type="molecule type" value="Genomic_DNA"/>
</dbReference>
<dbReference type="eggNOG" id="COG0671">
    <property type="taxonomic scope" value="Bacteria"/>
</dbReference>
<dbReference type="RefSeq" id="WP_008612714.1">
    <property type="nucleotide sequence ID" value="NZ_JH651379.1"/>
</dbReference>
<dbReference type="HOGENOM" id="CLU_1376241_0_0_10"/>
<dbReference type="OrthoDB" id="9773582at2"/>
<gene>
    <name evidence="3" type="ORF">JoomaDRAFT_2330</name>
</gene>
<evidence type="ECO:0000313" key="3">
    <source>
        <dbReference type="EMBL" id="EIJ39316.1"/>
    </source>
</evidence>
<protein>
    <submittedName>
        <fullName evidence="3">Membrane-associated phospholipid phosphatase</fullName>
    </submittedName>
</protein>
<dbReference type="SUPFAM" id="SSF48317">
    <property type="entry name" value="Acid phosphatase/Vanadium-dependent haloperoxidase"/>
    <property type="match status" value="1"/>
</dbReference>
<feature type="transmembrane region" description="Helical" evidence="1">
    <location>
        <begin position="169"/>
        <end position="188"/>
    </location>
</feature>
<keyword evidence="1" id="KW-1133">Transmembrane helix</keyword>
<feature type="domain" description="Phosphatidic acid phosphatase type 2/haloperoxidase" evidence="2">
    <location>
        <begin position="94"/>
        <end position="209"/>
    </location>
</feature>
<accession>I3C6S3</accession>
<dbReference type="Pfam" id="PF01569">
    <property type="entry name" value="PAP2"/>
    <property type="match status" value="1"/>
</dbReference>
<proteinExistence type="predicted"/>
<keyword evidence="4" id="KW-1185">Reference proteome</keyword>
<feature type="transmembrane region" description="Helical" evidence="1">
    <location>
        <begin position="194"/>
        <end position="213"/>
    </location>
</feature>
<keyword evidence="1" id="KW-0472">Membrane</keyword>
<dbReference type="PANTHER" id="PTHR14969:SF13">
    <property type="entry name" value="AT30094P"/>
    <property type="match status" value="1"/>
</dbReference>
<feature type="transmembrane region" description="Helical" evidence="1">
    <location>
        <begin position="16"/>
        <end position="37"/>
    </location>
</feature>
<sequence>MQILRYFRFLEDKEKAYHLLIILIILFALFTALVYFLPTTFIDIEFSEEVQEQSSPALNFIMKSISWFGSSTAALGITLGTALLFFICKFRKEALFSASTLIVSLLTFGIKVLINRPRPTADLVNIIEKAQHQSFPSGHTSYYVAFYGFITFLMLRLTNIKRIIRIPVIILSLFLIFTVPFSRIYLGAHWFTDVAGGFILGLVVLYGIIRFYIREKHSRNNKY</sequence>
<dbReference type="PANTHER" id="PTHR14969">
    <property type="entry name" value="SPHINGOSINE-1-PHOSPHATE PHOSPHOHYDROLASE"/>
    <property type="match status" value="1"/>
</dbReference>
<dbReference type="InterPro" id="IPR036938">
    <property type="entry name" value="PAP2/HPO_sf"/>
</dbReference>
<feature type="transmembrane region" description="Helical" evidence="1">
    <location>
        <begin position="65"/>
        <end position="87"/>
    </location>
</feature>
<dbReference type="Gene3D" id="1.20.144.10">
    <property type="entry name" value="Phosphatidic acid phosphatase type 2/haloperoxidase"/>
    <property type="match status" value="2"/>
</dbReference>
<dbReference type="CDD" id="cd03392">
    <property type="entry name" value="PAP2_like_2"/>
    <property type="match status" value="1"/>
</dbReference>
<keyword evidence="1" id="KW-0812">Transmembrane</keyword>
<dbReference type="SMART" id="SM00014">
    <property type="entry name" value="acidPPc"/>
    <property type="match status" value="1"/>
</dbReference>
<evidence type="ECO:0000259" key="2">
    <source>
        <dbReference type="SMART" id="SM00014"/>
    </source>
</evidence>
<organism evidence="3 4">
    <name type="scientific">Galbibacter orientalis DSM 19592</name>
    <dbReference type="NCBI Taxonomy" id="926559"/>
    <lineage>
        <taxon>Bacteria</taxon>
        <taxon>Pseudomonadati</taxon>
        <taxon>Bacteroidota</taxon>
        <taxon>Flavobacteriia</taxon>
        <taxon>Flavobacteriales</taxon>
        <taxon>Flavobacteriaceae</taxon>
        <taxon>Galbibacter</taxon>
    </lineage>
</organism>
<dbReference type="Proteomes" id="UP000004690">
    <property type="component" value="Unassembled WGS sequence"/>
</dbReference>
<reference evidence="3 4" key="1">
    <citation type="submission" date="2012-02" db="EMBL/GenBank/DDBJ databases">
        <title>Improved High-Quality Draft genome of Joostella marina DSM 19592.</title>
        <authorList>
            <consortium name="US DOE Joint Genome Institute (JGI-PGF)"/>
            <person name="Lucas S."/>
            <person name="Copeland A."/>
            <person name="Lapidus A."/>
            <person name="Bruce D."/>
            <person name="Goodwin L."/>
            <person name="Pitluck S."/>
            <person name="Peters L."/>
            <person name="Chertkov O."/>
            <person name="Ovchinnikova G."/>
            <person name="Kyrpides N."/>
            <person name="Mavromatis K."/>
            <person name="Detter J.C."/>
            <person name="Han C."/>
            <person name="Land M."/>
            <person name="Hauser L."/>
            <person name="Markowitz V."/>
            <person name="Cheng J.-F."/>
            <person name="Hugenholtz P."/>
            <person name="Woyke T."/>
            <person name="Wu D."/>
            <person name="Tindall B."/>
            <person name="Brambilla E."/>
            <person name="Klenk H.-P."/>
            <person name="Eisen J.A."/>
        </authorList>
    </citation>
    <scope>NUCLEOTIDE SEQUENCE [LARGE SCALE GENOMIC DNA]</scope>
    <source>
        <strain evidence="3 4">DSM 19592</strain>
    </source>
</reference>
<evidence type="ECO:0000256" key="1">
    <source>
        <dbReference type="SAM" id="Phobius"/>
    </source>
</evidence>
<dbReference type="STRING" id="926559.JoomaDRAFT_2330"/>
<feature type="transmembrane region" description="Helical" evidence="1">
    <location>
        <begin position="140"/>
        <end position="157"/>
    </location>
</feature>
<dbReference type="AlphaFoldDB" id="I3C6S3"/>
<evidence type="ECO:0000313" key="4">
    <source>
        <dbReference type="Proteomes" id="UP000004690"/>
    </source>
</evidence>
<dbReference type="InterPro" id="IPR000326">
    <property type="entry name" value="PAP2/HPO"/>
</dbReference>